<dbReference type="CDD" id="cd00553">
    <property type="entry name" value="NAD_synthase"/>
    <property type="match status" value="1"/>
</dbReference>
<evidence type="ECO:0000259" key="11">
    <source>
        <dbReference type="Pfam" id="PF02540"/>
    </source>
</evidence>
<dbReference type="PANTHER" id="PTHR23090">
    <property type="entry name" value="NH 3 /GLUTAMINE-DEPENDENT NAD + SYNTHETASE"/>
    <property type="match status" value="1"/>
</dbReference>
<name>A0ABQ3VJU9_9CHLR</name>
<comment type="subunit">
    <text evidence="8">Homodimer.</text>
</comment>
<keyword evidence="6 8" id="KW-0460">Magnesium</keyword>
<dbReference type="PANTHER" id="PTHR23090:SF7">
    <property type="entry name" value="NH(3)-DEPENDENT NAD(+) SYNTHETASE"/>
    <property type="match status" value="1"/>
</dbReference>
<evidence type="ECO:0000256" key="5">
    <source>
        <dbReference type="ARBA" id="ARBA00022840"/>
    </source>
</evidence>
<feature type="domain" description="NAD/GMP synthase" evidence="11">
    <location>
        <begin position="27"/>
        <end position="266"/>
    </location>
</feature>
<keyword evidence="2 8" id="KW-0436">Ligase</keyword>
<feature type="binding site" evidence="8">
    <location>
        <position position="161"/>
    </location>
    <ligand>
        <name>ATP</name>
        <dbReference type="ChEBI" id="CHEBI:30616"/>
    </ligand>
</feature>
<accession>A0ABQ3VJU9</accession>
<feature type="binding site" evidence="8">
    <location>
        <position position="53"/>
    </location>
    <ligand>
        <name>Mg(2+)</name>
        <dbReference type="ChEBI" id="CHEBI:18420"/>
    </ligand>
</feature>
<evidence type="ECO:0000256" key="7">
    <source>
        <dbReference type="ARBA" id="ARBA00023027"/>
    </source>
</evidence>
<dbReference type="NCBIfam" id="NF001979">
    <property type="entry name" value="PRK00768.1"/>
    <property type="match status" value="1"/>
</dbReference>
<feature type="binding site" evidence="8">
    <location>
        <position position="190"/>
    </location>
    <ligand>
        <name>ATP</name>
        <dbReference type="ChEBI" id="CHEBI:30616"/>
    </ligand>
</feature>
<comment type="similarity">
    <text evidence="1 8 9">Belongs to the NAD synthetase family.</text>
</comment>
<keyword evidence="13" id="KW-1185">Reference proteome</keyword>
<dbReference type="InterPro" id="IPR003694">
    <property type="entry name" value="NAD_synthase"/>
</dbReference>
<dbReference type="InterPro" id="IPR014729">
    <property type="entry name" value="Rossmann-like_a/b/a_fold"/>
</dbReference>
<gene>
    <name evidence="8 12" type="primary">nadE</name>
    <name evidence="12" type="ORF">KSZ_40760</name>
</gene>
<dbReference type="EMBL" id="BNJJ01000011">
    <property type="protein sequence ID" value="GHO86070.1"/>
    <property type="molecule type" value="Genomic_DNA"/>
</dbReference>
<dbReference type="InterPro" id="IPR022926">
    <property type="entry name" value="NH(3)-dep_NAD(+)_synth"/>
</dbReference>
<feature type="binding site" evidence="8">
    <location>
        <position position="212"/>
    </location>
    <ligand>
        <name>ATP</name>
        <dbReference type="ChEBI" id="CHEBI:30616"/>
    </ligand>
</feature>
<feature type="binding site" description="in other chain" evidence="8">
    <location>
        <begin position="261"/>
        <end position="262"/>
    </location>
    <ligand>
        <name>deamido-NAD(+)</name>
        <dbReference type="ChEBI" id="CHEBI:58437"/>
        <note>ligand shared between two neighboring subunits</note>
    </ligand>
</feature>
<evidence type="ECO:0000256" key="3">
    <source>
        <dbReference type="ARBA" id="ARBA00022723"/>
    </source>
</evidence>
<evidence type="ECO:0000256" key="4">
    <source>
        <dbReference type="ARBA" id="ARBA00022741"/>
    </source>
</evidence>
<feature type="binding site" evidence="8">
    <location>
        <begin position="47"/>
        <end position="54"/>
    </location>
    <ligand>
        <name>ATP</name>
        <dbReference type="ChEBI" id="CHEBI:30616"/>
    </ligand>
</feature>
<feature type="binding site" evidence="8">
    <location>
        <position position="181"/>
    </location>
    <ligand>
        <name>deamido-NAD(+)</name>
        <dbReference type="ChEBI" id="CHEBI:58437"/>
        <note>ligand shared between two neighboring subunits</note>
    </ligand>
</feature>
<evidence type="ECO:0000313" key="13">
    <source>
        <dbReference type="Proteomes" id="UP000635565"/>
    </source>
</evidence>
<keyword evidence="5 8" id="KW-0067">ATP-binding</keyword>
<sequence length="280" mass="31297">MTTTGQRHIIEALHTKAIIDPEEEVALRVNFLKDYVTHSSMNGLVLGISGGQDSSLAGRLCQIAVEELREQTGKDYVFIALRLPYGVQQDEEDAQWALQFITPDRTYSVNVQPAVDSAVASFQAATGLKMSDYNKGNQKAQERMTVHYRFSHHFNALVAGTDHASEAVSGFFTKYGDGGVDLTPLSGLTKRQGRLLLQYLGADERIYTKAPTADLLDANPGRLDEDELNISYDVIDDYLEGKKVPAEVAQLIEQRYTITEHKRQGPVTPFDTWWKTQNDR</sequence>
<dbReference type="Pfam" id="PF02540">
    <property type="entry name" value="NAD_synthase"/>
    <property type="match status" value="1"/>
</dbReference>
<keyword evidence="7 8" id="KW-0520">NAD</keyword>
<proteinExistence type="inferred from homology"/>
<feature type="binding site" description="in other chain" evidence="8">
    <location>
        <position position="174"/>
    </location>
    <ligand>
        <name>deamido-NAD(+)</name>
        <dbReference type="ChEBI" id="CHEBI:58437"/>
        <note>ligand shared between two neighboring subunits</note>
    </ligand>
</feature>
<evidence type="ECO:0000256" key="9">
    <source>
        <dbReference type="RuleBase" id="RU003811"/>
    </source>
</evidence>
<keyword evidence="3 8" id="KW-0479">Metal-binding</keyword>
<evidence type="ECO:0000256" key="1">
    <source>
        <dbReference type="ARBA" id="ARBA00005859"/>
    </source>
</evidence>
<protein>
    <recommendedName>
        <fullName evidence="8 10">NH(3)-dependent NAD(+) synthetase</fullName>
        <ecNumber evidence="8 10">6.3.1.5</ecNumber>
    </recommendedName>
</protein>
<evidence type="ECO:0000256" key="2">
    <source>
        <dbReference type="ARBA" id="ARBA00022598"/>
    </source>
</evidence>
<dbReference type="InterPro" id="IPR022310">
    <property type="entry name" value="NAD/GMP_synthase"/>
</dbReference>
<evidence type="ECO:0000256" key="6">
    <source>
        <dbReference type="ARBA" id="ARBA00022842"/>
    </source>
</evidence>
<dbReference type="HAMAP" id="MF_00193">
    <property type="entry name" value="NadE_ammonia_dep"/>
    <property type="match status" value="1"/>
</dbReference>
<organism evidence="12 13">
    <name type="scientific">Dictyobacter formicarum</name>
    <dbReference type="NCBI Taxonomy" id="2778368"/>
    <lineage>
        <taxon>Bacteria</taxon>
        <taxon>Bacillati</taxon>
        <taxon>Chloroflexota</taxon>
        <taxon>Ktedonobacteria</taxon>
        <taxon>Ktedonobacterales</taxon>
        <taxon>Dictyobacteraceae</taxon>
        <taxon>Dictyobacter</taxon>
    </lineage>
</organism>
<comment type="function">
    <text evidence="8">Catalyzes the ATP-dependent amidation of deamido-NAD to form NAD. Uses ammonia as a nitrogen source.</text>
</comment>
<evidence type="ECO:0000256" key="8">
    <source>
        <dbReference type="HAMAP-Rule" id="MF_00193"/>
    </source>
</evidence>
<keyword evidence="4 8" id="KW-0547">Nucleotide-binding</keyword>
<evidence type="ECO:0000256" key="10">
    <source>
        <dbReference type="RuleBase" id="RU003812"/>
    </source>
</evidence>
<reference evidence="12 13" key="1">
    <citation type="journal article" date="2021" name="Int. J. Syst. Evol. Microbiol.">
        <title>Reticulibacter mediterranei gen. nov., sp. nov., within the new family Reticulibacteraceae fam. nov., and Ktedonospora formicarum gen. nov., sp. nov., Ktedonobacter robiniae sp. nov., Dictyobacter formicarum sp. nov. and Dictyobacter arantiisoli sp. nov., belonging to the class Ktedonobacteria.</title>
        <authorList>
            <person name="Yabe S."/>
            <person name="Zheng Y."/>
            <person name="Wang C.M."/>
            <person name="Sakai Y."/>
            <person name="Abe K."/>
            <person name="Yokota A."/>
            <person name="Donadio S."/>
            <person name="Cavaletti L."/>
            <person name="Monciardini P."/>
        </authorList>
    </citation>
    <scope>NUCLEOTIDE SEQUENCE [LARGE SCALE GENOMIC DNA]</scope>
    <source>
        <strain evidence="12 13">SOSP1-9</strain>
    </source>
</reference>
<comment type="caution">
    <text evidence="8">Lacks conserved residue(s) required for the propagation of feature annotation.</text>
</comment>
<dbReference type="RefSeq" id="WP_201363697.1">
    <property type="nucleotide sequence ID" value="NZ_BNJJ01000011.1"/>
</dbReference>
<dbReference type="EC" id="6.3.1.5" evidence="8 10"/>
<feature type="binding site" evidence="8">
    <location>
        <position position="166"/>
    </location>
    <ligand>
        <name>Mg(2+)</name>
        <dbReference type="ChEBI" id="CHEBI:18420"/>
    </ligand>
</feature>
<dbReference type="Gene3D" id="3.40.50.620">
    <property type="entry name" value="HUPs"/>
    <property type="match status" value="1"/>
</dbReference>
<dbReference type="Proteomes" id="UP000635565">
    <property type="component" value="Unassembled WGS sequence"/>
</dbReference>
<comment type="pathway">
    <text evidence="8">Cofactor biosynthesis; NAD(+) biosynthesis; NAD(+) from deamido-NAD(+) (ammonia route): step 1/1.</text>
</comment>
<evidence type="ECO:0000313" key="12">
    <source>
        <dbReference type="EMBL" id="GHO86070.1"/>
    </source>
</evidence>
<dbReference type="NCBIfam" id="TIGR00552">
    <property type="entry name" value="nadE"/>
    <property type="match status" value="1"/>
</dbReference>
<comment type="caution">
    <text evidence="12">The sequence shown here is derived from an EMBL/GenBank/DDBJ whole genome shotgun (WGS) entry which is preliminary data.</text>
</comment>
<dbReference type="SUPFAM" id="SSF52402">
    <property type="entry name" value="Adenine nucleotide alpha hydrolases-like"/>
    <property type="match status" value="1"/>
</dbReference>
<comment type="catalytic activity">
    <reaction evidence="8 10">
        <text>deamido-NAD(+) + NH4(+) + ATP = AMP + diphosphate + NAD(+) + H(+)</text>
        <dbReference type="Rhea" id="RHEA:21188"/>
        <dbReference type="ChEBI" id="CHEBI:15378"/>
        <dbReference type="ChEBI" id="CHEBI:28938"/>
        <dbReference type="ChEBI" id="CHEBI:30616"/>
        <dbReference type="ChEBI" id="CHEBI:33019"/>
        <dbReference type="ChEBI" id="CHEBI:57540"/>
        <dbReference type="ChEBI" id="CHEBI:58437"/>
        <dbReference type="ChEBI" id="CHEBI:456215"/>
        <dbReference type="EC" id="6.3.1.5"/>
    </reaction>
</comment>